<evidence type="ECO:0000313" key="3">
    <source>
        <dbReference type="Proteomes" id="UP000226431"/>
    </source>
</evidence>
<dbReference type="InterPro" id="IPR000719">
    <property type="entry name" value="Prot_kinase_dom"/>
</dbReference>
<accession>A0A2C5Z6F3</accession>
<sequence>MAPDKYHQTCNHLYHQIWQRLEKRDDETLRFAKRGTSSQILDEDALRRFMQSLDLCDPPLTETLFAERVRERQLHDFLATLIFAACDADAAGNFLTKLVAASVWPVRDSFGEAIGTLPANRRQLEELFGNTVDADKFLSKQAYFCTVVLRKRDEVHVKNGDFQRLPYLQEKPLGSGSFGKVFKVTIAPGHFCDARSDTAFGYNTEPMEMARKDYITSDAFRAQDEYRVMKQILNSPTRTCDNIVESLGCLQIGSRYSLFMPLAICDLRDYILENHRAKPRTKQAKADIVRCAAGLASGLHFLHEEMMTPDLERIVCYHMDLNPSNILIFREDKGHGLQNLWKLSDFGMSRVKVRRDFRGGNVKEKDFNNLFVRRVKPKNPSVSATLNMRGEGTYLAPESIAATPMMQATSDVWSLGCVISVIFTYLEEGGDGVVRFQEERVQHRNADGYDRFFLRGSMFNKSQVHPRVRAWHTDLIGNAKKRDADEGQAMAYVLRSLETGVLRIDPGGRWRAKGVKEMLEKAFQLYRGLGELPVSAEHKPTTPPNPLANMFKKVEPSPEAVVVAWPVSPSDDFKGCVVSPDAQYVVYWTDIKIVLYTSQSLMHPNGQMLTPSAEFTLEETDCFWRSVCCYLFNLEGGTAVDANLGDWWRTVLQLPEVHRLAISPDGSKLVCVAQHEDGGSQPGSLFYAAVSDLFPVRARNRELGSAGWSQLELGWSAADVVHLSVSDADDVYVVVRPEPTARSSEHKIPIMHVSLEASTVDTLNIQSLGYDSSSTASFFTAFCPFWHEATCAVVTREKRFHVQKFAGTDIGREVQKDIPNYRVCRLLMGHSDSRLFALGTMSANHRMLLLEMRVPQPEADLEVRQVAHLPGLSYNDDFSEMLWDEGGEGYILIAALTRTVYRVAIPGVEASDQR</sequence>
<name>A0A2C5Z6F3_9HYPO</name>
<comment type="caution">
    <text evidence="2">The sequence shown here is derived from an EMBL/GenBank/DDBJ whole genome shotgun (WGS) entry which is preliminary data.</text>
</comment>
<dbReference type="PANTHER" id="PTHR24359:SF1">
    <property type="entry name" value="INHIBITOR OF NUCLEAR FACTOR KAPPA-B KINASE EPSILON SUBUNIT HOMOLOG 1-RELATED"/>
    <property type="match status" value="1"/>
</dbReference>
<dbReference type="STRING" id="2004952.A0A2C5Z6F3"/>
<reference evidence="2 3" key="1">
    <citation type="submission" date="2017-06" db="EMBL/GenBank/DDBJ databases">
        <title>Ant-infecting Ophiocordyceps genomes reveal a high diversity of potential behavioral manipulation genes and a possible major role for enterotoxins.</title>
        <authorList>
            <person name="De Bekker C."/>
            <person name="Evans H.C."/>
            <person name="Brachmann A."/>
            <person name="Hughes D.P."/>
        </authorList>
    </citation>
    <scope>NUCLEOTIDE SEQUENCE [LARGE SCALE GENOMIC DNA]</scope>
    <source>
        <strain evidence="2 3">Map16</strain>
    </source>
</reference>
<keyword evidence="3" id="KW-1185">Reference proteome</keyword>
<protein>
    <recommendedName>
        <fullName evidence="1">Protein kinase domain-containing protein</fullName>
    </recommendedName>
</protein>
<dbReference type="GO" id="GO:0005524">
    <property type="term" value="F:ATP binding"/>
    <property type="evidence" value="ECO:0007669"/>
    <property type="project" value="InterPro"/>
</dbReference>
<feature type="domain" description="Protein kinase" evidence="1">
    <location>
        <begin position="167"/>
        <end position="523"/>
    </location>
</feature>
<dbReference type="GO" id="GO:0004674">
    <property type="term" value="F:protein serine/threonine kinase activity"/>
    <property type="evidence" value="ECO:0007669"/>
    <property type="project" value="TreeGrafter"/>
</dbReference>
<dbReference type="OrthoDB" id="5986190at2759"/>
<dbReference type="Gene3D" id="1.10.510.10">
    <property type="entry name" value="Transferase(Phosphotransferase) domain 1"/>
    <property type="match status" value="1"/>
</dbReference>
<dbReference type="PROSITE" id="PS50011">
    <property type="entry name" value="PROTEIN_KINASE_DOM"/>
    <property type="match status" value="1"/>
</dbReference>
<dbReference type="SUPFAM" id="SSF56112">
    <property type="entry name" value="Protein kinase-like (PK-like)"/>
    <property type="match status" value="1"/>
</dbReference>
<dbReference type="CDD" id="cd00180">
    <property type="entry name" value="PKc"/>
    <property type="match status" value="1"/>
</dbReference>
<proteinExistence type="predicted"/>
<dbReference type="Pfam" id="PF00069">
    <property type="entry name" value="Pkinase"/>
    <property type="match status" value="1"/>
</dbReference>
<dbReference type="InterPro" id="IPR011009">
    <property type="entry name" value="Kinase-like_dom_sf"/>
</dbReference>
<evidence type="ECO:0000259" key="1">
    <source>
        <dbReference type="PROSITE" id="PS50011"/>
    </source>
</evidence>
<gene>
    <name evidence="2" type="ORF">CDD80_2859</name>
</gene>
<dbReference type="PANTHER" id="PTHR24359">
    <property type="entry name" value="SERINE/THREONINE-PROTEIN KINASE SBK1"/>
    <property type="match status" value="1"/>
</dbReference>
<organism evidence="2 3">
    <name type="scientific">Ophiocordyceps camponoti-rufipedis</name>
    <dbReference type="NCBI Taxonomy" id="2004952"/>
    <lineage>
        <taxon>Eukaryota</taxon>
        <taxon>Fungi</taxon>
        <taxon>Dikarya</taxon>
        <taxon>Ascomycota</taxon>
        <taxon>Pezizomycotina</taxon>
        <taxon>Sordariomycetes</taxon>
        <taxon>Hypocreomycetidae</taxon>
        <taxon>Hypocreales</taxon>
        <taxon>Ophiocordycipitaceae</taxon>
        <taxon>Ophiocordyceps</taxon>
    </lineage>
</organism>
<dbReference type="AlphaFoldDB" id="A0A2C5Z6F3"/>
<dbReference type="Proteomes" id="UP000226431">
    <property type="component" value="Unassembled WGS sequence"/>
</dbReference>
<dbReference type="EMBL" id="NJES01000254">
    <property type="protein sequence ID" value="PHH74761.1"/>
    <property type="molecule type" value="Genomic_DNA"/>
</dbReference>
<evidence type="ECO:0000313" key="2">
    <source>
        <dbReference type="EMBL" id="PHH74761.1"/>
    </source>
</evidence>